<dbReference type="OrthoDB" id="9804774at2"/>
<dbReference type="Pfam" id="PF13561">
    <property type="entry name" value="adh_short_C2"/>
    <property type="match status" value="1"/>
</dbReference>
<evidence type="ECO:0000313" key="2">
    <source>
        <dbReference type="EMBL" id="CDG22376.1"/>
    </source>
</evidence>
<dbReference type="PANTHER" id="PTHR42879">
    <property type="entry name" value="3-OXOACYL-(ACYL-CARRIER-PROTEIN) REDUCTASE"/>
    <property type="match status" value="1"/>
</dbReference>
<dbReference type="InterPro" id="IPR050259">
    <property type="entry name" value="SDR"/>
</dbReference>
<keyword evidence="3" id="KW-1185">Reference proteome</keyword>
<gene>
    <name evidence="2" type="primary">yvaG</name>
    <name evidence="2" type="ORF">XPG1_2724</name>
</gene>
<dbReference type="EMBL" id="FO704551">
    <property type="protein sequence ID" value="CDG22376.1"/>
    <property type="molecule type" value="Genomic_DNA"/>
</dbReference>
<dbReference type="Proteomes" id="UP000032735">
    <property type="component" value="Chromosome"/>
</dbReference>
<reference evidence="2 3" key="1">
    <citation type="submission" date="2013-07" db="EMBL/GenBank/DDBJ databases">
        <authorList>
            <person name="Genoscope - CEA"/>
        </authorList>
    </citation>
    <scope>NUCLEOTIDE SEQUENCE [LARGE SCALE GENOMIC DNA]</scope>
    <source>
        <strain evidence="2 3">G6</strain>
    </source>
</reference>
<dbReference type="EC" id="1.-.-.-" evidence="2"/>
<organism evidence="2 3">
    <name type="scientific">Xenorhabdus poinarii G6</name>
    <dbReference type="NCBI Taxonomy" id="1354304"/>
    <lineage>
        <taxon>Bacteria</taxon>
        <taxon>Pseudomonadati</taxon>
        <taxon>Pseudomonadota</taxon>
        <taxon>Gammaproteobacteria</taxon>
        <taxon>Enterobacterales</taxon>
        <taxon>Morganellaceae</taxon>
        <taxon>Xenorhabdus</taxon>
    </lineage>
</organism>
<evidence type="ECO:0000313" key="3">
    <source>
        <dbReference type="Proteomes" id="UP000032735"/>
    </source>
</evidence>
<dbReference type="AlphaFoldDB" id="A0A068R642"/>
<accession>A0A068R642</accession>
<comment type="similarity">
    <text evidence="1">Belongs to the short-chain dehydrogenases/reductases (SDR) family.</text>
</comment>
<dbReference type="InterPro" id="IPR036291">
    <property type="entry name" value="NAD(P)-bd_dom_sf"/>
</dbReference>
<keyword evidence="2" id="KW-0560">Oxidoreductase</keyword>
<dbReference type="PRINTS" id="PR00081">
    <property type="entry name" value="GDHRDH"/>
</dbReference>
<dbReference type="CDD" id="cd05233">
    <property type="entry name" value="SDR_c"/>
    <property type="match status" value="1"/>
</dbReference>
<dbReference type="SUPFAM" id="SSF51735">
    <property type="entry name" value="NAD(P)-binding Rossmann-fold domains"/>
    <property type="match status" value="1"/>
</dbReference>
<dbReference type="RefSeq" id="WP_045959305.1">
    <property type="nucleotide sequence ID" value="NZ_FO704551.1"/>
</dbReference>
<dbReference type="GO" id="GO:0016491">
    <property type="term" value="F:oxidoreductase activity"/>
    <property type="evidence" value="ECO:0007669"/>
    <property type="project" value="UniProtKB-KW"/>
</dbReference>
<dbReference type="FunFam" id="3.40.50.720:FF:000084">
    <property type="entry name" value="Short-chain dehydrogenase reductase"/>
    <property type="match status" value="1"/>
</dbReference>
<proteinExistence type="inferred from homology"/>
<dbReference type="HOGENOM" id="CLU_010194_1_2_6"/>
<dbReference type="Gene3D" id="3.40.50.720">
    <property type="entry name" value="NAD(P)-binding Rossmann-like Domain"/>
    <property type="match status" value="1"/>
</dbReference>
<dbReference type="KEGG" id="xpo:XPG1_2724"/>
<sequence length="261" mass="27752">MNINLEGKTAIVTGSTAGIGLAIAHGLYQAGASVVLNGRSEERLVKAMATFPDSTRLSYVSADAGTAGGCELIFEKHPEIDILVNNAGVFSPRSIFELTDDEWINYFNINVLSGIRLSRFYVPKMMKKGWGRVVFISSESALQIPTEMPHYGLTKTAQVAAARGFAQAASGTGVTVNSILPGPTQSEGVERFIRELIPDPTLSIEEAGKRFIETARPASLLGRLATAEEIANTVIFLSSTQASAITGTALRADGGVIQSIF</sequence>
<dbReference type="STRING" id="1354304.XPG1_2724"/>
<name>A0A068R642_9GAMM</name>
<dbReference type="PRINTS" id="PR00080">
    <property type="entry name" value="SDRFAMILY"/>
</dbReference>
<evidence type="ECO:0000256" key="1">
    <source>
        <dbReference type="ARBA" id="ARBA00006484"/>
    </source>
</evidence>
<dbReference type="InterPro" id="IPR002347">
    <property type="entry name" value="SDR_fam"/>
</dbReference>
<protein>
    <submittedName>
        <fullName evidence="2">Uncharacterized oxidoreductase yvaG</fullName>
        <ecNumber evidence="2">1.-.-.-</ecNumber>
    </submittedName>
</protein>